<feature type="region of interest" description="Disordered" evidence="1">
    <location>
        <begin position="69"/>
        <end position="88"/>
    </location>
</feature>
<sequence length="88" mass="9695">MNKEHVCCGLCAKFRPNKAPINVEDPSRLALWNEDGTERTNLSRDELTTTVLAVISGQSYGQRNCSFGGVASSESPCKSPDEFEERKS</sequence>
<reference evidence="2 3" key="1">
    <citation type="journal article" date="2016" name="Nat. Commun.">
        <title>Thousands of microbial genomes shed light on interconnected biogeochemical processes in an aquifer system.</title>
        <authorList>
            <person name="Anantharaman K."/>
            <person name="Brown C.T."/>
            <person name="Hug L.A."/>
            <person name="Sharon I."/>
            <person name="Castelle C.J."/>
            <person name="Probst A.J."/>
            <person name="Thomas B.C."/>
            <person name="Singh A."/>
            <person name="Wilkins M.J."/>
            <person name="Karaoz U."/>
            <person name="Brodie E.L."/>
            <person name="Williams K.H."/>
            <person name="Hubbard S.S."/>
            <person name="Banfield J.F."/>
        </authorList>
    </citation>
    <scope>NUCLEOTIDE SEQUENCE [LARGE SCALE GENOMIC DNA]</scope>
</reference>
<dbReference type="AlphaFoldDB" id="A0A1F8BB87"/>
<accession>A0A1F8BB87</accession>
<dbReference type="STRING" id="1802519.A2961_02175"/>
<organism evidence="2 3">
    <name type="scientific">Candidatus Woesebacteria bacterium RIFCSPLOWO2_01_FULL_39_21</name>
    <dbReference type="NCBI Taxonomy" id="1802519"/>
    <lineage>
        <taxon>Bacteria</taxon>
        <taxon>Candidatus Woeseibacteriota</taxon>
    </lineage>
</organism>
<evidence type="ECO:0000313" key="3">
    <source>
        <dbReference type="Proteomes" id="UP000177082"/>
    </source>
</evidence>
<evidence type="ECO:0000256" key="1">
    <source>
        <dbReference type="SAM" id="MobiDB-lite"/>
    </source>
</evidence>
<dbReference type="EMBL" id="MGHF01000043">
    <property type="protein sequence ID" value="OGM61314.1"/>
    <property type="molecule type" value="Genomic_DNA"/>
</dbReference>
<evidence type="ECO:0000313" key="2">
    <source>
        <dbReference type="EMBL" id="OGM61314.1"/>
    </source>
</evidence>
<comment type="caution">
    <text evidence="2">The sequence shown here is derived from an EMBL/GenBank/DDBJ whole genome shotgun (WGS) entry which is preliminary data.</text>
</comment>
<gene>
    <name evidence="2" type="ORF">A2961_02175</name>
</gene>
<dbReference type="Proteomes" id="UP000177082">
    <property type="component" value="Unassembled WGS sequence"/>
</dbReference>
<name>A0A1F8BB87_9BACT</name>
<proteinExistence type="predicted"/>
<feature type="compositionally biased region" description="Basic and acidic residues" evidence="1">
    <location>
        <begin position="79"/>
        <end position="88"/>
    </location>
</feature>
<protein>
    <submittedName>
        <fullName evidence="2">Uncharacterized protein</fullName>
    </submittedName>
</protein>